<protein>
    <recommendedName>
        <fullName evidence="7">Ferredoxin</fullName>
    </recommendedName>
</protein>
<dbReference type="PANTHER" id="PTHR36923:SF3">
    <property type="entry name" value="FERREDOXIN"/>
    <property type="match status" value="1"/>
</dbReference>
<dbReference type="GO" id="GO:0051536">
    <property type="term" value="F:iron-sulfur cluster binding"/>
    <property type="evidence" value="ECO:0007669"/>
    <property type="project" value="UniProtKB-KW"/>
</dbReference>
<dbReference type="InterPro" id="IPR017900">
    <property type="entry name" value="4Fe4S_Fe_S_CS"/>
</dbReference>
<dbReference type="GO" id="GO:0005506">
    <property type="term" value="F:iron ion binding"/>
    <property type="evidence" value="ECO:0007669"/>
    <property type="project" value="UniProtKB-UniRule"/>
</dbReference>
<evidence type="ECO:0000313" key="10">
    <source>
        <dbReference type="Proteomes" id="UP000256864"/>
    </source>
</evidence>
<dbReference type="PRINTS" id="PR00352">
    <property type="entry name" value="3FE4SFRDOXIN"/>
</dbReference>
<evidence type="ECO:0000259" key="8">
    <source>
        <dbReference type="PROSITE" id="PS51379"/>
    </source>
</evidence>
<evidence type="ECO:0000256" key="3">
    <source>
        <dbReference type="ARBA" id="ARBA00022723"/>
    </source>
</evidence>
<dbReference type="InterPro" id="IPR001080">
    <property type="entry name" value="3Fe4S_ferredoxin"/>
</dbReference>
<dbReference type="GO" id="GO:0016491">
    <property type="term" value="F:oxidoreductase activity"/>
    <property type="evidence" value="ECO:0007669"/>
    <property type="project" value="UniProtKB-ARBA"/>
</dbReference>
<evidence type="ECO:0000256" key="5">
    <source>
        <dbReference type="ARBA" id="ARBA00023004"/>
    </source>
</evidence>
<dbReference type="Gene3D" id="3.30.70.20">
    <property type="match status" value="1"/>
</dbReference>
<keyword evidence="5 7" id="KW-0408">Iron</keyword>
<dbReference type="SUPFAM" id="SSF54862">
    <property type="entry name" value="4Fe-4S ferredoxins"/>
    <property type="match status" value="1"/>
</dbReference>
<reference evidence="9 10" key="1">
    <citation type="submission" date="2018-07" db="EMBL/GenBank/DDBJ databases">
        <title>Genomic Encyclopedia of Type Strains, Phase IV (KMG-IV): sequencing the most valuable type-strain genomes for metagenomic binning, comparative biology and taxonomic classification.</title>
        <authorList>
            <person name="Goeker M."/>
        </authorList>
    </citation>
    <scope>NUCLEOTIDE SEQUENCE [LARGE SCALE GENOMIC DNA]</scope>
    <source>
        <strain evidence="9 10">DSM 7466</strain>
    </source>
</reference>
<dbReference type="Pfam" id="PF13459">
    <property type="entry name" value="Fer4_15"/>
    <property type="match status" value="1"/>
</dbReference>
<dbReference type="RefSeq" id="WP_010877421.1">
    <property type="nucleotide sequence ID" value="NZ_QREL01000004.1"/>
</dbReference>
<feature type="domain" description="4Fe-4S ferredoxin-type" evidence="8">
    <location>
        <begin position="2"/>
        <end position="30"/>
    </location>
</feature>
<dbReference type="AlphaFoldDB" id="A0A371NAH3"/>
<comment type="function">
    <text evidence="7">Ferredoxins are iron-sulfur proteins that transfer electrons in a wide variety of metabolic reactions.</text>
</comment>
<comment type="caution">
    <text evidence="9">The sequence shown here is derived from an EMBL/GenBank/DDBJ whole genome shotgun (WGS) entry which is preliminary data.</text>
</comment>
<comment type="cofactor">
    <cofactor evidence="1">
        <name>[4Fe-4S] cluster</name>
        <dbReference type="ChEBI" id="CHEBI:49883"/>
    </cofactor>
</comment>
<name>A0A371NAH3_9EURY</name>
<evidence type="ECO:0000256" key="6">
    <source>
        <dbReference type="ARBA" id="ARBA00023014"/>
    </source>
</evidence>
<accession>A0A371NAH3</accession>
<dbReference type="PROSITE" id="PS00198">
    <property type="entry name" value="4FE4S_FER_1"/>
    <property type="match status" value="1"/>
</dbReference>
<dbReference type="GO" id="GO:0009055">
    <property type="term" value="F:electron transfer activity"/>
    <property type="evidence" value="ECO:0007669"/>
    <property type="project" value="UniProtKB-UniRule"/>
</dbReference>
<evidence type="ECO:0000256" key="4">
    <source>
        <dbReference type="ARBA" id="ARBA00022982"/>
    </source>
</evidence>
<sequence length="76" mass="8371">MYRLELDRTMCISCGNCIDSCPDLFEFADDGISSIKGVEISDIQALELEDPSCSEKAAGNCPVMCIKLYRDGEEVL</sequence>
<evidence type="ECO:0000313" key="9">
    <source>
        <dbReference type="EMBL" id="REE24634.1"/>
    </source>
</evidence>
<keyword evidence="6 7" id="KW-0411">Iron-sulfur</keyword>
<gene>
    <name evidence="9" type="ORF">C7452_1742</name>
</gene>
<dbReference type="InterPro" id="IPR017896">
    <property type="entry name" value="4Fe4S_Fe-S-bd"/>
</dbReference>
<evidence type="ECO:0000256" key="2">
    <source>
        <dbReference type="ARBA" id="ARBA00022448"/>
    </source>
</evidence>
<proteinExistence type="predicted"/>
<evidence type="ECO:0000256" key="7">
    <source>
        <dbReference type="RuleBase" id="RU368020"/>
    </source>
</evidence>
<dbReference type="GeneID" id="82298241"/>
<keyword evidence="2 7" id="KW-0813">Transport</keyword>
<keyword evidence="10" id="KW-1185">Reference proteome</keyword>
<evidence type="ECO:0000256" key="1">
    <source>
        <dbReference type="ARBA" id="ARBA00001966"/>
    </source>
</evidence>
<dbReference type="PROSITE" id="PS51379">
    <property type="entry name" value="4FE4S_FER_2"/>
    <property type="match status" value="1"/>
</dbReference>
<dbReference type="Proteomes" id="UP000256864">
    <property type="component" value="Unassembled WGS sequence"/>
</dbReference>
<dbReference type="PANTHER" id="PTHR36923">
    <property type="entry name" value="FERREDOXIN"/>
    <property type="match status" value="1"/>
</dbReference>
<dbReference type="EMBL" id="QREL01000004">
    <property type="protein sequence ID" value="REE24634.1"/>
    <property type="molecule type" value="Genomic_DNA"/>
</dbReference>
<organism evidence="9 10">
    <name type="scientific">Methanothermobacter defluvii</name>
    <dbReference type="NCBI Taxonomy" id="49339"/>
    <lineage>
        <taxon>Archaea</taxon>
        <taxon>Methanobacteriati</taxon>
        <taxon>Methanobacteriota</taxon>
        <taxon>Methanomada group</taxon>
        <taxon>Methanobacteria</taxon>
        <taxon>Methanobacteriales</taxon>
        <taxon>Methanobacteriaceae</taxon>
        <taxon>Methanothermobacter</taxon>
    </lineage>
</organism>
<dbReference type="InterPro" id="IPR051269">
    <property type="entry name" value="Fe-S_cluster_ET"/>
</dbReference>
<keyword evidence="4 7" id="KW-0249">Electron transport</keyword>
<keyword evidence="3 7" id="KW-0479">Metal-binding</keyword>